<protein>
    <submittedName>
        <fullName evidence="1">Uncharacterized protein</fullName>
    </submittedName>
</protein>
<accession>A0A9W7W5E7</accession>
<sequence>MRDPGRNLGHIDFNPGSTTFKSGCRTVGKGTGNSIAFVAKPSKDVYCDGYGYHDRYCDGDEDVSISGSNMCQDFKGIYSFEVQCECRDRKCG</sequence>
<gene>
    <name evidence="1" type="ORF">Tdes44962_MAKER08114</name>
</gene>
<reference evidence="1 2" key="1">
    <citation type="journal article" date="2018" name="IMA Fungus">
        <title>IMA Genome-F 10: Nine draft genome sequences of Claviceps purpurea s.lat., including C. arundinis, C. humidiphila, and C. cf. spartinae, pseudomolecules for the pitch canker pathogen Fusarium circinatum, draft genome of Davidsoniella eucalypti, Grosmannia galeiformis, Quambalaria eucalypti, and Teratosphaeria destructans.</title>
        <authorList>
            <person name="Wingfield B.D."/>
            <person name="Liu M."/>
            <person name="Nguyen H.D."/>
            <person name="Lane F.A."/>
            <person name="Morgan S.W."/>
            <person name="De Vos L."/>
            <person name="Wilken P.M."/>
            <person name="Duong T.A."/>
            <person name="Aylward J."/>
            <person name="Coetzee M.P."/>
            <person name="Dadej K."/>
            <person name="De Beer Z.W."/>
            <person name="Findlay W."/>
            <person name="Havenga M."/>
            <person name="Kolarik M."/>
            <person name="Menzies J.G."/>
            <person name="Naidoo K."/>
            <person name="Pochopski O."/>
            <person name="Shoukouhi P."/>
            <person name="Santana Q.C."/>
            <person name="Seifert K.A."/>
            <person name="Soal N."/>
            <person name="Steenkamp E.T."/>
            <person name="Tatham C.T."/>
            <person name="van der Nest M.A."/>
            <person name="Wingfield M.J."/>
        </authorList>
    </citation>
    <scope>NUCLEOTIDE SEQUENCE [LARGE SCALE GENOMIC DNA]</scope>
    <source>
        <strain evidence="1">CMW44962</strain>
    </source>
</reference>
<proteinExistence type="predicted"/>
<dbReference type="EMBL" id="RIBY02000657">
    <property type="protein sequence ID" value="KAH9838951.1"/>
    <property type="molecule type" value="Genomic_DNA"/>
</dbReference>
<comment type="caution">
    <text evidence="1">The sequence shown here is derived from an EMBL/GenBank/DDBJ whole genome shotgun (WGS) entry which is preliminary data.</text>
</comment>
<organism evidence="1 2">
    <name type="scientific">Teratosphaeria destructans</name>
    <dbReference type="NCBI Taxonomy" id="418781"/>
    <lineage>
        <taxon>Eukaryota</taxon>
        <taxon>Fungi</taxon>
        <taxon>Dikarya</taxon>
        <taxon>Ascomycota</taxon>
        <taxon>Pezizomycotina</taxon>
        <taxon>Dothideomycetes</taxon>
        <taxon>Dothideomycetidae</taxon>
        <taxon>Mycosphaerellales</taxon>
        <taxon>Teratosphaeriaceae</taxon>
        <taxon>Teratosphaeria</taxon>
    </lineage>
</organism>
<name>A0A9W7W5E7_9PEZI</name>
<keyword evidence="2" id="KW-1185">Reference proteome</keyword>
<evidence type="ECO:0000313" key="1">
    <source>
        <dbReference type="EMBL" id="KAH9838951.1"/>
    </source>
</evidence>
<dbReference type="Proteomes" id="UP001138500">
    <property type="component" value="Unassembled WGS sequence"/>
</dbReference>
<evidence type="ECO:0000313" key="2">
    <source>
        <dbReference type="Proteomes" id="UP001138500"/>
    </source>
</evidence>
<dbReference type="AlphaFoldDB" id="A0A9W7W5E7"/>
<reference evidence="1 2" key="2">
    <citation type="journal article" date="2021" name="Curr. Genet.">
        <title>Genetic response to nitrogen starvation in the aggressive Eucalyptus foliar pathogen Teratosphaeria destructans.</title>
        <authorList>
            <person name="Havenga M."/>
            <person name="Wingfield B.D."/>
            <person name="Wingfield M.J."/>
            <person name="Dreyer L.L."/>
            <person name="Roets F."/>
            <person name="Aylward J."/>
        </authorList>
    </citation>
    <scope>NUCLEOTIDE SEQUENCE [LARGE SCALE GENOMIC DNA]</scope>
    <source>
        <strain evidence="1">CMW44962</strain>
    </source>
</reference>
<dbReference type="OrthoDB" id="10539480at2759"/>